<dbReference type="InterPro" id="IPR001304">
    <property type="entry name" value="C-type_lectin-like"/>
</dbReference>
<dbReference type="InterPro" id="IPR033989">
    <property type="entry name" value="CD209-like_CTLD"/>
</dbReference>
<feature type="domain" description="C-type lectin" evidence="4">
    <location>
        <begin position="125"/>
        <end position="232"/>
    </location>
</feature>
<feature type="coiled-coil region" evidence="3">
    <location>
        <begin position="23"/>
        <end position="82"/>
    </location>
</feature>
<dbReference type="PROSITE" id="PS00615">
    <property type="entry name" value="C_TYPE_LECTIN_1"/>
    <property type="match status" value="1"/>
</dbReference>
<dbReference type="AlphaFoldDB" id="A0A8C2HWH8"/>
<keyword evidence="2" id="KW-1015">Disulfide bond</keyword>
<keyword evidence="3" id="KW-0175">Coiled coil</keyword>
<dbReference type="PROSITE" id="PS50041">
    <property type="entry name" value="C_TYPE_LECTIN_2"/>
    <property type="match status" value="1"/>
</dbReference>
<sequence>MTAVIVLCVHIHTKNTNQTLTRSTNLTEERDQLLTTINALKDQLAINNQNFTAEKNELLSKNDNLRKQIQQLNKENNDLTMTCGNVLVKWVFTTTTIQTFNINNMSYTVKSWVQTVINKLCSVEENESCLYFFSSERKSWTESRKYCRETGADLIIINNREEQVSERARVFWIGLTDSDEEGKWKWVDGSTLTSGFWMFGEPSGHRRENCALTVVGEWADHPCTEEYNWICEKRRIHHVCFCEIFTQPALNYSAMS</sequence>
<dbReference type="Ensembl" id="ENSCCRT00020077941.1">
    <property type="protein sequence ID" value="ENSCCRP00020070945.1"/>
    <property type="gene ID" value="ENSCCRG00020033186.1"/>
</dbReference>
<dbReference type="InterPro" id="IPR016187">
    <property type="entry name" value="CTDL_fold"/>
</dbReference>
<dbReference type="InterPro" id="IPR018378">
    <property type="entry name" value="C-type_lectin_CS"/>
</dbReference>
<dbReference type="SMART" id="SM00034">
    <property type="entry name" value="CLECT"/>
    <property type="match status" value="1"/>
</dbReference>
<evidence type="ECO:0000313" key="6">
    <source>
        <dbReference type="Proteomes" id="UP000694701"/>
    </source>
</evidence>
<dbReference type="SUPFAM" id="SSF56436">
    <property type="entry name" value="C-type lectin-like"/>
    <property type="match status" value="1"/>
</dbReference>
<evidence type="ECO:0000256" key="1">
    <source>
        <dbReference type="ARBA" id="ARBA00022734"/>
    </source>
</evidence>
<dbReference type="Gene3D" id="3.10.100.10">
    <property type="entry name" value="Mannose-Binding Protein A, subunit A"/>
    <property type="match status" value="1"/>
</dbReference>
<dbReference type="Proteomes" id="UP000694701">
    <property type="component" value="Unplaced"/>
</dbReference>
<dbReference type="InterPro" id="IPR016186">
    <property type="entry name" value="C-type_lectin-like/link_sf"/>
</dbReference>
<proteinExistence type="predicted"/>
<dbReference type="InterPro" id="IPR050111">
    <property type="entry name" value="C-type_lectin/snaclec_domain"/>
</dbReference>
<dbReference type="Pfam" id="PF00059">
    <property type="entry name" value="Lectin_C"/>
    <property type="match status" value="1"/>
</dbReference>
<evidence type="ECO:0000256" key="3">
    <source>
        <dbReference type="SAM" id="Coils"/>
    </source>
</evidence>
<dbReference type="CDD" id="cd03590">
    <property type="entry name" value="CLECT_DC-SIGN_like"/>
    <property type="match status" value="1"/>
</dbReference>
<keyword evidence="1" id="KW-0430">Lectin</keyword>
<evidence type="ECO:0000259" key="4">
    <source>
        <dbReference type="PROSITE" id="PS50041"/>
    </source>
</evidence>
<dbReference type="PANTHER" id="PTHR22803">
    <property type="entry name" value="MANNOSE, PHOSPHOLIPASE, LECTIN RECEPTOR RELATED"/>
    <property type="match status" value="1"/>
</dbReference>
<evidence type="ECO:0000313" key="5">
    <source>
        <dbReference type="Ensembl" id="ENSCCRP00020070945.1"/>
    </source>
</evidence>
<accession>A0A8C2HWH8</accession>
<evidence type="ECO:0000256" key="2">
    <source>
        <dbReference type="ARBA" id="ARBA00023157"/>
    </source>
</evidence>
<dbReference type="GO" id="GO:0030246">
    <property type="term" value="F:carbohydrate binding"/>
    <property type="evidence" value="ECO:0007669"/>
    <property type="project" value="UniProtKB-KW"/>
</dbReference>
<protein>
    <recommendedName>
        <fullName evidence="4">C-type lectin domain-containing protein</fullName>
    </recommendedName>
</protein>
<name>A0A8C2HWH8_CYPCA</name>
<organism evidence="5 6">
    <name type="scientific">Cyprinus carpio</name>
    <name type="common">Common carp</name>
    <dbReference type="NCBI Taxonomy" id="7962"/>
    <lineage>
        <taxon>Eukaryota</taxon>
        <taxon>Metazoa</taxon>
        <taxon>Chordata</taxon>
        <taxon>Craniata</taxon>
        <taxon>Vertebrata</taxon>
        <taxon>Euteleostomi</taxon>
        <taxon>Actinopterygii</taxon>
        <taxon>Neopterygii</taxon>
        <taxon>Teleostei</taxon>
        <taxon>Ostariophysi</taxon>
        <taxon>Cypriniformes</taxon>
        <taxon>Cyprinidae</taxon>
        <taxon>Cyprininae</taxon>
        <taxon>Cyprinus</taxon>
    </lineage>
</organism>
<reference evidence="5" key="1">
    <citation type="submission" date="2025-08" db="UniProtKB">
        <authorList>
            <consortium name="Ensembl"/>
        </authorList>
    </citation>
    <scope>IDENTIFICATION</scope>
</reference>